<dbReference type="Proteomes" id="UP000224634">
    <property type="component" value="Unassembled WGS sequence"/>
</dbReference>
<dbReference type="SUPFAM" id="SSF52540">
    <property type="entry name" value="P-loop containing nucleoside triphosphate hydrolases"/>
    <property type="match status" value="1"/>
</dbReference>
<dbReference type="Gene3D" id="3.40.50.300">
    <property type="entry name" value="P-loop containing nucleotide triphosphate hydrolases"/>
    <property type="match status" value="1"/>
</dbReference>
<dbReference type="SUPFAM" id="SSF48403">
    <property type="entry name" value="Ankyrin repeat"/>
    <property type="match status" value="1"/>
</dbReference>
<dbReference type="InterPro" id="IPR007111">
    <property type="entry name" value="NACHT_NTPase"/>
</dbReference>
<accession>A0A2B7YNY5</accession>
<dbReference type="InterPro" id="IPR002110">
    <property type="entry name" value="Ankyrin_rpt"/>
</dbReference>
<feature type="repeat" description="ANK" evidence="3">
    <location>
        <begin position="940"/>
        <end position="974"/>
    </location>
</feature>
<comment type="caution">
    <text evidence="6">The sequence shown here is derived from an EMBL/GenBank/DDBJ whole genome shotgun (WGS) entry which is preliminary data.</text>
</comment>
<keyword evidence="4" id="KW-0472">Membrane</keyword>
<dbReference type="AlphaFoldDB" id="A0A2B7YNY5"/>
<organism evidence="6 7">
    <name type="scientific">Polytolypa hystricis (strain UAMH7299)</name>
    <dbReference type="NCBI Taxonomy" id="1447883"/>
    <lineage>
        <taxon>Eukaryota</taxon>
        <taxon>Fungi</taxon>
        <taxon>Dikarya</taxon>
        <taxon>Ascomycota</taxon>
        <taxon>Pezizomycotina</taxon>
        <taxon>Eurotiomycetes</taxon>
        <taxon>Eurotiomycetidae</taxon>
        <taxon>Onygenales</taxon>
        <taxon>Onygenales incertae sedis</taxon>
        <taxon>Polytolypa</taxon>
    </lineage>
</organism>
<dbReference type="InterPro" id="IPR056884">
    <property type="entry name" value="NPHP3-like_N"/>
</dbReference>
<reference evidence="6 7" key="1">
    <citation type="submission" date="2017-10" db="EMBL/GenBank/DDBJ databases">
        <title>Comparative genomics in systemic dimorphic fungi from Ajellomycetaceae.</title>
        <authorList>
            <person name="Munoz J.F."/>
            <person name="Mcewen J.G."/>
            <person name="Clay O.K."/>
            <person name="Cuomo C.A."/>
        </authorList>
    </citation>
    <scope>NUCLEOTIDE SEQUENCE [LARGE SCALE GENOMIC DNA]</scope>
    <source>
        <strain evidence="6 7">UAMH7299</strain>
    </source>
</reference>
<dbReference type="Gene3D" id="1.25.40.20">
    <property type="entry name" value="Ankyrin repeat-containing domain"/>
    <property type="match status" value="1"/>
</dbReference>
<evidence type="ECO:0000259" key="5">
    <source>
        <dbReference type="PROSITE" id="PS50837"/>
    </source>
</evidence>
<keyword evidence="7" id="KW-1185">Reference proteome</keyword>
<evidence type="ECO:0000313" key="7">
    <source>
        <dbReference type="Proteomes" id="UP000224634"/>
    </source>
</evidence>
<feature type="repeat" description="ANK" evidence="3">
    <location>
        <begin position="735"/>
        <end position="769"/>
    </location>
</feature>
<evidence type="ECO:0000313" key="6">
    <source>
        <dbReference type="EMBL" id="PGH23015.1"/>
    </source>
</evidence>
<gene>
    <name evidence="6" type="ORF">AJ80_02930</name>
</gene>
<feature type="domain" description="NACHT" evidence="5">
    <location>
        <begin position="239"/>
        <end position="382"/>
    </location>
</feature>
<dbReference type="STRING" id="1447883.A0A2B7YNY5"/>
<dbReference type="PROSITE" id="PS50297">
    <property type="entry name" value="ANK_REP_REGION"/>
    <property type="match status" value="4"/>
</dbReference>
<dbReference type="InterPro" id="IPR027417">
    <property type="entry name" value="P-loop_NTPase"/>
</dbReference>
<keyword evidence="1" id="KW-0677">Repeat</keyword>
<keyword evidence="2 3" id="KW-0040">ANK repeat</keyword>
<keyword evidence="4" id="KW-1133">Transmembrane helix</keyword>
<dbReference type="InterPro" id="IPR036770">
    <property type="entry name" value="Ankyrin_rpt-contain_sf"/>
</dbReference>
<evidence type="ECO:0000256" key="2">
    <source>
        <dbReference type="ARBA" id="ARBA00023043"/>
    </source>
</evidence>
<dbReference type="PANTHER" id="PTHR24198">
    <property type="entry name" value="ANKYRIN REPEAT AND PROTEIN KINASE DOMAIN-CONTAINING PROTEIN"/>
    <property type="match status" value="1"/>
</dbReference>
<dbReference type="SMART" id="SM00248">
    <property type="entry name" value="ANK"/>
    <property type="match status" value="9"/>
</dbReference>
<feature type="repeat" description="ANK" evidence="3">
    <location>
        <begin position="975"/>
        <end position="1009"/>
    </location>
</feature>
<dbReference type="PANTHER" id="PTHR24198:SF165">
    <property type="entry name" value="ANKYRIN REPEAT-CONTAINING PROTEIN-RELATED"/>
    <property type="match status" value="1"/>
</dbReference>
<feature type="repeat" description="ANK" evidence="3">
    <location>
        <begin position="871"/>
        <end position="905"/>
    </location>
</feature>
<dbReference type="PROSITE" id="PS50837">
    <property type="entry name" value="NACHT"/>
    <property type="match status" value="1"/>
</dbReference>
<name>A0A2B7YNY5_POLH7</name>
<feature type="repeat" description="ANK" evidence="3">
    <location>
        <begin position="836"/>
        <end position="870"/>
    </location>
</feature>
<evidence type="ECO:0000256" key="3">
    <source>
        <dbReference type="PROSITE-ProRule" id="PRU00023"/>
    </source>
</evidence>
<feature type="repeat" description="ANK" evidence="3">
    <location>
        <begin position="770"/>
        <end position="802"/>
    </location>
</feature>
<dbReference type="Pfam" id="PF24883">
    <property type="entry name" value="NPHP3_N"/>
    <property type="match status" value="1"/>
</dbReference>
<feature type="repeat" description="ANK" evidence="3">
    <location>
        <begin position="906"/>
        <end position="932"/>
    </location>
</feature>
<sequence>MAEIVGTAVGVISLGIQVCGGLVEYYDAYSDYSRETDSIREQTQSLLDAFTLLQSTLGRHSFDAEIVQSVESSIGACKNGIERLRRKLDKFRKQRDTPSLRDRLVYPFRRFTLLKLQAIVAEQRSHVVATLDILQVDSAGEGLNLLRDVRDQSILNRNQTGNIEAIVAETARELKEVKDAIAFQKQDEHLKLAQEISDWLEAPDVVTYHENLLREYQTGTCLWFVDGKDFASWKSAPSSFLLLAGMTGCGKTVLSSIIIERLLQEQSATDNRHIAYFFFDFRDQTKQPLEKLVRSLLAQLFNKTPSTFQEMEELYYRCCNDVRKPRLRELQETLFHIIKRIDHLYIVIDGLDESSEREEVTEFLLRRPEFELPNLHVLVTSRAEDDIIDPLRPITTKIITVAGAQVDSDIQLYVRSQLNVHRELKRWPDDGPISLPRLVGAANIYTSRFRLVACQLEILKRCRKYSVLMKTLASLPQKLSGTYERILCDIDEMYEDDVYTILLWLAFVERPLRMEEAAEVVSIAADEDTNALSVQKDARLRQPRDALRICSSMVSTTTMIWSIDKQYNFQPVNVIVLAHSSVKEFLVSNDILRSKASKFWLEKTRAHSLISEASLTYLLQFDKPDSLNDDTFLEHPLAEYSAQFWTHHSRSIEPDQWSPALETMSMSLLTSDTCFSNSIRIWDPSQETYYTSASCPSLGNMPPNPLHFAATLGIERAGQLLLDGDQSLLSEADEHGCTALHFAAGSLSDIPGLVSSILEHGVDIDEADQLGKTALHLAVDAENISTISALLQHGANIEAKSLSRLIPLHYAIANGKFSAMRVLLESRAGIGARAKGGLTVIHLCVDFDEHGPTALDTLLEYGADIDAVDVYGDTALNSAAGNGQKSLRMAELLLQRKAKIGLGNEDGYNPLHTAVRNTSCSEMVELLLRYGAVTSLGTCDGDTPLHLAVQNPEAAMQMAQLLLKHGAAVSAQNNDLATPLHHATALEQGGAEMMSLLLKAGADINAESDIGNTPLDDAVFHKVQANIDFLLSNGARPTSEDKSEKYKNLPSISDIMDEAAKSVPAPDIDEMQFAAMDELSSISANIEKEGLSRQTVDKIRNLLPAVSQLGVEHLPADDSEDQKPRAEYVKSDTKEERIERIDEGVEGRMAWLNPPLTNVLIRKHIPLAAVYAFLLVCLAYYQRAGI</sequence>
<dbReference type="OrthoDB" id="4184734at2759"/>
<keyword evidence="4" id="KW-0812">Transmembrane</keyword>
<proteinExistence type="predicted"/>
<feature type="transmembrane region" description="Helical" evidence="4">
    <location>
        <begin position="1164"/>
        <end position="1181"/>
    </location>
</feature>
<dbReference type="EMBL" id="PDNA01000030">
    <property type="protein sequence ID" value="PGH23015.1"/>
    <property type="molecule type" value="Genomic_DNA"/>
</dbReference>
<feature type="repeat" description="ANK" evidence="3">
    <location>
        <begin position="803"/>
        <end position="835"/>
    </location>
</feature>
<dbReference type="Pfam" id="PF00023">
    <property type="entry name" value="Ank"/>
    <property type="match status" value="1"/>
</dbReference>
<evidence type="ECO:0000256" key="1">
    <source>
        <dbReference type="ARBA" id="ARBA00022737"/>
    </source>
</evidence>
<dbReference type="PROSITE" id="PS50088">
    <property type="entry name" value="ANK_REPEAT"/>
    <property type="match status" value="8"/>
</dbReference>
<dbReference type="Pfam" id="PF12796">
    <property type="entry name" value="Ank_2"/>
    <property type="match status" value="2"/>
</dbReference>
<evidence type="ECO:0000256" key="4">
    <source>
        <dbReference type="SAM" id="Phobius"/>
    </source>
</evidence>
<protein>
    <recommendedName>
        <fullName evidence="5">NACHT domain-containing protein</fullName>
    </recommendedName>
</protein>